<feature type="non-terminal residue" evidence="1">
    <location>
        <position position="1"/>
    </location>
</feature>
<comment type="caution">
    <text evidence="1">The sequence shown here is derived from an EMBL/GenBank/DDBJ whole genome shotgun (WGS) entry which is preliminary data.</text>
</comment>
<name>A0A1Z5HV59_9FIRM</name>
<organism evidence="1 2">
    <name type="scientific">Calderihabitans maritimus</name>
    <dbReference type="NCBI Taxonomy" id="1246530"/>
    <lineage>
        <taxon>Bacteria</taxon>
        <taxon>Bacillati</taxon>
        <taxon>Bacillota</taxon>
        <taxon>Clostridia</taxon>
        <taxon>Neomoorellales</taxon>
        <taxon>Calderihabitantaceae</taxon>
        <taxon>Calderihabitans</taxon>
    </lineage>
</organism>
<dbReference type="Proteomes" id="UP000197032">
    <property type="component" value="Unassembled WGS sequence"/>
</dbReference>
<evidence type="ECO:0000313" key="1">
    <source>
        <dbReference type="EMBL" id="GAW93221.1"/>
    </source>
</evidence>
<feature type="non-terminal residue" evidence="1">
    <location>
        <position position="53"/>
    </location>
</feature>
<gene>
    <name evidence="1" type="ORF">KKC1_23600</name>
</gene>
<protein>
    <submittedName>
        <fullName evidence="1">Uncharacterized protein</fullName>
    </submittedName>
</protein>
<dbReference type="AlphaFoldDB" id="A0A1Z5HV59"/>
<dbReference type="EMBL" id="BDGJ01000123">
    <property type="protein sequence ID" value="GAW93221.1"/>
    <property type="molecule type" value="Genomic_DNA"/>
</dbReference>
<sequence>RVKRRQNKDGTIREYLQIVENKRIDGKIRQKVLCTLGRLDELKEGQLDRLIES</sequence>
<reference evidence="2" key="1">
    <citation type="journal article" date="2017" name="Appl. Environ. Microbiol.">
        <title>Genomic analysis of Calderihabitans maritimus KKC1, a thermophilic hydrogenogenic carboxydotrophic bacterium isolated from marine sediment.</title>
        <authorList>
            <person name="Omae K."/>
            <person name="Yoneda Y."/>
            <person name="Fukuyama Y."/>
            <person name="Yoshida T."/>
            <person name="Sako Y."/>
        </authorList>
    </citation>
    <scope>NUCLEOTIDE SEQUENCE [LARGE SCALE GENOMIC DNA]</scope>
    <source>
        <strain evidence="2">KKC1</strain>
    </source>
</reference>
<evidence type="ECO:0000313" key="2">
    <source>
        <dbReference type="Proteomes" id="UP000197032"/>
    </source>
</evidence>
<proteinExistence type="predicted"/>
<keyword evidence="2" id="KW-1185">Reference proteome</keyword>
<accession>A0A1Z5HV59</accession>